<proteinExistence type="inferred from homology"/>
<dbReference type="InterPro" id="IPR030431">
    <property type="entry name" value="ENTREP1-3"/>
</dbReference>
<evidence type="ECO:0000256" key="3">
    <source>
        <dbReference type="ARBA" id="ARBA00022989"/>
    </source>
</evidence>
<protein>
    <submittedName>
        <fullName evidence="7">Uncharacterized protein</fullName>
    </submittedName>
</protein>
<dbReference type="OMA" id="MGTICSA"/>
<feature type="region of interest" description="Disordered" evidence="6">
    <location>
        <begin position="1"/>
        <end position="80"/>
    </location>
</feature>
<dbReference type="GeneTree" id="ENSGT00530000063335"/>
<organism evidence="7 8">
    <name type="scientific">Nannospalax galili</name>
    <name type="common">Northern Israeli blind subterranean mole rat</name>
    <name type="synonym">Spalax galili</name>
    <dbReference type="NCBI Taxonomy" id="1026970"/>
    <lineage>
        <taxon>Eukaryota</taxon>
        <taxon>Metazoa</taxon>
        <taxon>Chordata</taxon>
        <taxon>Craniata</taxon>
        <taxon>Vertebrata</taxon>
        <taxon>Euteleostomi</taxon>
        <taxon>Mammalia</taxon>
        <taxon>Eutheria</taxon>
        <taxon>Euarchontoglires</taxon>
        <taxon>Glires</taxon>
        <taxon>Rodentia</taxon>
        <taxon>Myomorpha</taxon>
        <taxon>Muroidea</taxon>
        <taxon>Spalacidae</taxon>
        <taxon>Spalacinae</taxon>
        <taxon>Nannospalax</taxon>
    </lineage>
</organism>
<dbReference type="Proteomes" id="UP000694381">
    <property type="component" value="Unassembled WGS sequence"/>
</dbReference>
<keyword evidence="8" id="KW-1185">Reference proteome</keyword>
<comment type="similarity">
    <text evidence="5">Belongs to the ENTREP family.</text>
</comment>
<dbReference type="Ensembl" id="ENSNGAT00000011903.1">
    <property type="protein sequence ID" value="ENSNGAP00000006637.1"/>
    <property type="gene ID" value="ENSNGAG00000009916.1"/>
</dbReference>
<evidence type="ECO:0000313" key="8">
    <source>
        <dbReference type="Proteomes" id="UP000694381"/>
    </source>
</evidence>
<dbReference type="PANTHER" id="PTHR17615">
    <property type="entry name" value="PROTEIN FAM189A"/>
    <property type="match status" value="1"/>
</dbReference>
<reference evidence="7" key="1">
    <citation type="submission" date="2025-08" db="UniProtKB">
        <authorList>
            <consortium name="Ensembl"/>
        </authorList>
    </citation>
    <scope>IDENTIFICATION</scope>
</reference>
<name>A0A8C6QNE8_NANGA</name>
<sequence length="139" mass="15039">MSPEAASVSTQAQPSLGRVARSASDPTSCTSSEAVSTSRSAMAACHHQLSPPGDPDTWKMDQRTKPEALQTVSKERPHSLVESRAYADTRVLVAKFLEHSHFALPPEVRHVMGTICSAVTSEEPQVEEAIFDPNVLDQL</sequence>
<reference evidence="7" key="2">
    <citation type="submission" date="2025-09" db="UniProtKB">
        <authorList>
            <consortium name="Ensembl"/>
        </authorList>
    </citation>
    <scope>IDENTIFICATION</scope>
</reference>
<evidence type="ECO:0000256" key="5">
    <source>
        <dbReference type="ARBA" id="ARBA00034309"/>
    </source>
</evidence>
<accession>A0A8C6QNE8</accession>
<keyword evidence="4" id="KW-0472">Membrane</keyword>
<dbReference type="PANTHER" id="PTHR17615:SF6">
    <property type="entry name" value="PROTEIN ENTREP2"/>
    <property type="match status" value="1"/>
</dbReference>
<feature type="compositionally biased region" description="Polar residues" evidence="6">
    <location>
        <begin position="24"/>
        <end position="40"/>
    </location>
</feature>
<evidence type="ECO:0000313" key="7">
    <source>
        <dbReference type="Ensembl" id="ENSNGAP00000006637.1"/>
    </source>
</evidence>
<evidence type="ECO:0000256" key="6">
    <source>
        <dbReference type="SAM" id="MobiDB-lite"/>
    </source>
</evidence>
<evidence type="ECO:0000256" key="1">
    <source>
        <dbReference type="ARBA" id="ARBA00004370"/>
    </source>
</evidence>
<keyword evidence="3" id="KW-1133">Transmembrane helix</keyword>
<comment type="subcellular location">
    <subcellularLocation>
        <location evidence="1">Membrane</location>
    </subcellularLocation>
</comment>
<feature type="compositionally biased region" description="Basic and acidic residues" evidence="6">
    <location>
        <begin position="56"/>
        <end position="66"/>
    </location>
</feature>
<evidence type="ECO:0000256" key="4">
    <source>
        <dbReference type="ARBA" id="ARBA00023136"/>
    </source>
</evidence>
<evidence type="ECO:0000256" key="2">
    <source>
        <dbReference type="ARBA" id="ARBA00022692"/>
    </source>
</evidence>
<keyword evidence="2" id="KW-0812">Transmembrane</keyword>
<dbReference type="AlphaFoldDB" id="A0A8C6QNE8"/>
<dbReference type="GO" id="GO:0016020">
    <property type="term" value="C:membrane"/>
    <property type="evidence" value="ECO:0007669"/>
    <property type="project" value="UniProtKB-SubCell"/>
</dbReference>